<protein>
    <submittedName>
        <fullName evidence="1">Uncharacterized protein</fullName>
    </submittedName>
</protein>
<organism evidence="1 2">
    <name type="scientific">Streptomyces endocoffeicus</name>
    <dbReference type="NCBI Taxonomy" id="2898945"/>
    <lineage>
        <taxon>Bacteria</taxon>
        <taxon>Bacillati</taxon>
        <taxon>Actinomycetota</taxon>
        <taxon>Actinomycetes</taxon>
        <taxon>Kitasatosporales</taxon>
        <taxon>Streptomycetaceae</taxon>
        <taxon>Streptomyces</taxon>
    </lineage>
</organism>
<dbReference type="Proteomes" id="UP000621510">
    <property type="component" value="Unassembled WGS sequence"/>
</dbReference>
<comment type="caution">
    <text evidence="1">The sequence shown here is derived from an EMBL/GenBank/DDBJ whole genome shotgun (WGS) entry which is preliminary data.</text>
</comment>
<accession>A0ABS1PM03</accession>
<dbReference type="RefSeq" id="WP_201849772.1">
    <property type="nucleotide sequence ID" value="NZ_JAERRG010000002.1"/>
</dbReference>
<sequence length="110" mass="12121">MITLHDVHKQGSEAVKAAVLAFGARHPRNDAAPDAEPDWDQAERHFTRLIETIMGGVALPKDSLSATVKRAENEAIHFLLSVSNLPDYRCPICIRRQNPAVSPRPTLEAT</sequence>
<evidence type="ECO:0000313" key="2">
    <source>
        <dbReference type="Proteomes" id="UP000621510"/>
    </source>
</evidence>
<keyword evidence="2" id="KW-1185">Reference proteome</keyword>
<dbReference type="EMBL" id="JAERRG010000002">
    <property type="protein sequence ID" value="MBL1112766.1"/>
    <property type="molecule type" value="Genomic_DNA"/>
</dbReference>
<reference evidence="1 2" key="1">
    <citation type="submission" date="2021-01" db="EMBL/GenBank/DDBJ databases">
        <title>WGS of actinomycetes isolated from Thailand.</title>
        <authorList>
            <person name="Thawai C."/>
        </authorList>
    </citation>
    <scope>NUCLEOTIDE SEQUENCE [LARGE SCALE GENOMIC DNA]</scope>
    <source>
        <strain evidence="1 2">CA3R110</strain>
    </source>
</reference>
<proteinExistence type="predicted"/>
<name>A0ABS1PM03_9ACTN</name>
<gene>
    <name evidence="1" type="ORF">JK364_10210</name>
</gene>
<evidence type="ECO:0000313" key="1">
    <source>
        <dbReference type="EMBL" id="MBL1112766.1"/>
    </source>
</evidence>